<accession>A0A9E7L108</accession>
<protein>
    <submittedName>
        <fullName evidence="1">Uncharacterized protein</fullName>
    </submittedName>
</protein>
<sequence length="166" mass="17755">MARRLPHLVVAPRIGIPPRGFAMTFGRHPRSMFAEVGPEEIYIVDRDNEDIGVIDAATGETVHDNEKQSILRRLLPAPNAHGFEYFLDSETPSVAATAPSAVEAPELGGHGGGEAGLLEDGLDVDVVLEGHLDAGDEMKKWTPGPTFSDSRISSRGCTVNAISGER</sequence>
<name>A0A9E7L108_9LILI</name>
<dbReference type="AlphaFoldDB" id="A0A9E7L108"/>
<dbReference type="EMBL" id="CP097510">
    <property type="protein sequence ID" value="URE36621.1"/>
    <property type="molecule type" value="Genomic_DNA"/>
</dbReference>
<organism evidence="1 2">
    <name type="scientific">Musa troglodytarum</name>
    <name type="common">fe'i banana</name>
    <dbReference type="NCBI Taxonomy" id="320322"/>
    <lineage>
        <taxon>Eukaryota</taxon>
        <taxon>Viridiplantae</taxon>
        <taxon>Streptophyta</taxon>
        <taxon>Embryophyta</taxon>
        <taxon>Tracheophyta</taxon>
        <taxon>Spermatophyta</taxon>
        <taxon>Magnoliopsida</taxon>
        <taxon>Liliopsida</taxon>
        <taxon>Zingiberales</taxon>
        <taxon>Musaceae</taxon>
        <taxon>Musa</taxon>
    </lineage>
</organism>
<evidence type="ECO:0000313" key="1">
    <source>
        <dbReference type="EMBL" id="URE36621.1"/>
    </source>
</evidence>
<dbReference type="Proteomes" id="UP001055439">
    <property type="component" value="Chromosome 8"/>
</dbReference>
<keyword evidence="2" id="KW-1185">Reference proteome</keyword>
<gene>
    <name evidence="1" type="ORF">MUK42_16454</name>
</gene>
<evidence type="ECO:0000313" key="2">
    <source>
        <dbReference type="Proteomes" id="UP001055439"/>
    </source>
</evidence>
<reference evidence="1" key="1">
    <citation type="submission" date="2022-05" db="EMBL/GenBank/DDBJ databases">
        <title>The Musa troglodytarum L. genome provides insights into the mechanism of non-climacteric behaviour and enrichment of carotenoids.</title>
        <authorList>
            <person name="Wang J."/>
        </authorList>
    </citation>
    <scope>NUCLEOTIDE SEQUENCE</scope>
    <source>
        <tissue evidence="1">Leaf</tissue>
    </source>
</reference>
<proteinExistence type="predicted"/>